<comment type="caution">
    <text evidence="1">The sequence shown here is derived from an EMBL/GenBank/DDBJ whole genome shotgun (WGS) entry which is preliminary data.</text>
</comment>
<organism evidence="1 2">
    <name type="scientific">Lindgomyces ingoldianus</name>
    <dbReference type="NCBI Taxonomy" id="673940"/>
    <lineage>
        <taxon>Eukaryota</taxon>
        <taxon>Fungi</taxon>
        <taxon>Dikarya</taxon>
        <taxon>Ascomycota</taxon>
        <taxon>Pezizomycotina</taxon>
        <taxon>Dothideomycetes</taxon>
        <taxon>Pleosporomycetidae</taxon>
        <taxon>Pleosporales</taxon>
        <taxon>Lindgomycetaceae</taxon>
        <taxon>Lindgomyces</taxon>
    </lineage>
</organism>
<protein>
    <submittedName>
        <fullName evidence="1">Uncharacterized protein</fullName>
    </submittedName>
</protein>
<accession>A0ACB6QKP4</accession>
<evidence type="ECO:0000313" key="1">
    <source>
        <dbReference type="EMBL" id="KAF2467475.1"/>
    </source>
</evidence>
<dbReference type="Proteomes" id="UP000799755">
    <property type="component" value="Unassembled WGS sequence"/>
</dbReference>
<name>A0ACB6QKP4_9PLEO</name>
<sequence length="630" mass="70803">MFNGQENANLAIHRSKRPEDSAIYLKLAYQAQTSIRTRCHQIPVICVFLNTLMPPLGCAALSTGVVPPKHLRRAVDVTSRHKAAPVVFKCIELGQAMECLQSSYLTSVTEYERPEQTVSTVVQRLDDLESSKLWQANQDEPITQAELRKWSTKEGLEPLFLLREVTTKSGFLPRDQTTANTPPRGLSDSLVLKQLINEQDTGGYHLTHRLRRILFSKTYGNLVSHLAPKLFREANPLLSTAMLGVLQPIEFFQASLVPVAEWLRFSAQYCQAIPDGGDIGRCRLIPGSDHATNFELRIVLEVHSYQMIYRSCSSTADLPRTTSRAIGVEERVDILAWYGPPYRRNFFACAYDVTDQPRSQFVPMGFHFAQRLVYNHASITTIRDSLLIKSHSAAVHQLPLSEIVYLSTAIIKISIDTADERTRHLTYHIINFEAVTPRRLLRAYEDQLSPSRNFHRRDGLTLPLSPRFIRSFVRILAQIEPIICRSKFISYNMTIISNSEQNHASSKPSPRSQEEVQQINSILVMFGVLDSLFVFSAVPALTTTSCRLNILNFKFGTMVLFTSILGLTSRTLVTSKSTMQGDNTGLKIVRDCAAVMMSALFGQQGPGCHLREVNADSKDVKLLVGAEMRS</sequence>
<gene>
    <name evidence="1" type="ORF">BDR25DRAFT_358587</name>
</gene>
<keyword evidence="2" id="KW-1185">Reference proteome</keyword>
<evidence type="ECO:0000313" key="2">
    <source>
        <dbReference type="Proteomes" id="UP000799755"/>
    </source>
</evidence>
<proteinExistence type="predicted"/>
<reference evidence="1" key="1">
    <citation type="journal article" date="2020" name="Stud. Mycol.">
        <title>101 Dothideomycetes genomes: a test case for predicting lifestyles and emergence of pathogens.</title>
        <authorList>
            <person name="Haridas S."/>
            <person name="Albert R."/>
            <person name="Binder M."/>
            <person name="Bloem J."/>
            <person name="Labutti K."/>
            <person name="Salamov A."/>
            <person name="Andreopoulos B."/>
            <person name="Baker S."/>
            <person name="Barry K."/>
            <person name="Bills G."/>
            <person name="Bluhm B."/>
            <person name="Cannon C."/>
            <person name="Castanera R."/>
            <person name="Culley D."/>
            <person name="Daum C."/>
            <person name="Ezra D."/>
            <person name="Gonzalez J."/>
            <person name="Henrissat B."/>
            <person name="Kuo A."/>
            <person name="Liang C."/>
            <person name="Lipzen A."/>
            <person name="Lutzoni F."/>
            <person name="Magnuson J."/>
            <person name="Mondo S."/>
            <person name="Nolan M."/>
            <person name="Ohm R."/>
            <person name="Pangilinan J."/>
            <person name="Park H.-J."/>
            <person name="Ramirez L."/>
            <person name="Alfaro M."/>
            <person name="Sun H."/>
            <person name="Tritt A."/>
            <person name="Yoshinaga Y."/>
            <person name="Zwiers L.-H."/>
            <person name="Turgeon B."/>
            <person name="Goodwin S."/>
            <person name="Spatafora J."/>
            <person name="Crous P."/>
            <person name="Grigoriev I."/>
        </authorList>
    </citation>
    <scope>NUCLEOTIDE SEQUENCE</scope>
    <source>
        <strain evidence="1">ATCC 200398</strain>
    </source>
</reference>
<dbReference type="EMBL" id="MU003520">
    <property type="protein sequence ID" value="KAF2467475.1"/>
    <property type="molecule type" value="Genomic_DNA"/>
</dbReference>